<accession>A0ABY2C1M3</accession>
<reference evidence="1 2" key="1">
    <citation type="submission" date="2019-03" db="EMBL/GenBank/DDBJ databases">
        <title>Genomic Encyclopedia of Type Strains, Phase IV (KMG-IV): sequencing the most valuable type-strain genomes for metagenomic binning, comparative biology and taxonomic classification.</title>
        <authorList>
            <person name="Goeker M."/>
        </authorList>
    </citation>
    <scope>NUCLEOTIDE SEQUENCE [LARGE SCALE GENOMIC DNA]</scope>
    <source>
        <strain evidence="1 2">DSM 17474</strain>
    </source>
</reference>
<sequence>MKALLIGATGVTGKELLLLLLADSSFSRRAGEVWR</sequence>
<evidence type="ECO:0000313" key="2">
    <source>
        <dbReference type="Proteomes" id="UP000294721"/>
    </source>
</evidence>
<comment type="caution">
    <text evidence="1">The sequence shown here is derived from an EMBL/GenBank/DDBJ whole genome shotgun (WGS) entry which is preliminary data.</text>
</comment>
<organism evidence="1 2">
    <name type="scientific">Uruburuella suis</name>
    <dbReference type="NCBI Taxonomy" id="252130"/>
    <lineage>
        <taxon>Bacteria</taxon>
        <taxon>Pseudomonadati</taxon>
        <taxon>Pseudomonadota</taxon>
        <taxon>Betaproteobacteria</taxon>
        <taxon>Neisseriales</taxon>
        <taxon>Neisseriaceae</taxon>
        <taxon>Uruburuella</taxon>
    </lineage>
</organism>
<dbReference type="SUPFAM" id="SSF51735">
    <property type="entry name" value="NAD(P)-binding Rossmann-fold domains"/>
    <property type="match status" value="1"/>
</dbReference>
<evidence type="ECO:0008006" key="3">
    <source>
        <dbReference type="Google" id="ProtNLM"/>
    </source>
</evidence>
<evidence type="ECO:0000313" key="1">
    <source>
        <dbReference type="EMBL" id="TCP10152.1"/>
    </source>
</evidence>
<protein>
    <recommendedName>
        <fullName evidence="3">Semialdehyde dehydrogenase family protein</fullName>
    </recommendedName>
</protein>
<dbReference type="InterPro" id="IPR036291">
    <property type="entry name" value="NAD(P)-bd_dom_sf"/>
</dbReference>
<keyword evidence="2" id="KW-1185">Reference proteome</keyword>
<dbReference type="EMBL" id="SLXE01000002">
    <property type="protein sequence ID" value="TCP10152.1"/>
    <property type="molecule type" value="Genomic_DNA"/>
</dbReference>
<gene>
    <name evidence="1" type="ORF">EV680_10249</name>
</gene>
<name>A0ABY2C1M3_9NEIS</name>
<dbReference type="Proteomes" id="UP000294721">
    <property type="component" value="Unassembled WGS sequence"/>
</dbReference>
<proteinExistence type="predicted"/>